<comment type="caution">
    <text evidence="1">The sequence shown here is derived from an EMBL/GenBank/DDBJ whole genome shotgun (WGS) entry which is preliminary data.</text>
</comment>
<organism evidence="1 2">
    <name type="scientific">Pichia inconspicua</name>
    <dbReference type="NCBI Taxonomy" id="52247"/>
    <lineage>
        <taxon>Eukaryota</taxon>
        <taxon>Fungi</taxon>
        <taxon>Dikarya</taxon>
        <taxon>Ascomycota</taxon>
        <taxon>Saccharomycotina</taxon>
        <taxon>Pichiomycetes</taxon>
        <taxon>Pichiales</taxon>
        <taxon>Pichiaceae</taxon>
        <taxon>Pichia</taxon>
    </lineage>
</organism>
<reference evidence="1 2" key="1">
    <citation type="journal article" date="2019" name="Front. Genet.">
        <title>Whole-Genome Sequencing of the Opportunistic Yeast Pathogen Candida inconspicua Uncovers Its Hybrid Origin.</title>
        <authorList>
            <person name="Mixao V."/>
            <person name="Hansen A.P."/>
            <person name="Saus E."/>
            <person name="Boekhout T."/>
            <person name="Lass-Florl C."/>
            <person name="Gabaldon T."/>
        </authorList>
    </citation>
    <scope>NUCLEOTIDE SEQUENCE [LARGE SCALE GENOMIC DNA]</scope>
    <source>
        <strain evidence="1 2">CBS 180</strain>
    </source>
</reference>
<evidence type="ECO:0000313" key="1">
    <source>
        <dbReference type="EMBL" id="TID29901.1"/>
    </source>
</evidence>
<dbReference type="EMBL" id="SELW01000222">
    <property type="protein sequence ID" value="TID29901.1"/>
    <property type="molecule type" value="Genomic_DNA"/>
</dbReference>
<dbReference type="OrthoDB" id="3994636at2759"/>
<gene>
    <name evidence="1" type="ORF">CANINC_001540</name>
</gene>
<evidence type="ECO:0008006" key="3">
    <source>
        <dbReference type="Google" id="ProtNLM"/>
    </source>
</evidence>
<dbReference type="STRING" id="52247.A0A4T0X3G2"/>
<evidence type="ECO:0000313" key="2">
    <source>
        <dbReference type="Proteomes" id="UP000307173"/>
    </source>
</evidence>
<accession>A0A4T0X3G2</accession>
<dbReference type="Proteomes" id="UP000307173">
    <property type="component" value="Unassembled WGS sequence"/>
</dbReference>
<protein>
    <recommendedName>
        <fullName evidence="3">Dynactin subunit 4</fullName>
    </recommendedName>
</protein>
<sequence>MKIGLVRRNSCQKVEMTGLGNFQVDSDLLVEKIMELSIASAQVLCSCDGDTEGSYNAMKNMRYCDKCLVKRCLYCTLHTVTGKRCNRCERDYDTNDTHCLRCYECPVCGTALSTYPVPYTDENGVMKVAREKDAKIVGKAVFFKCKRNKCEFRFGTHIETRPQTLQEIVQGSVKDFETKRYNELLKYYEECINYQRILDKRQRTKWRSEIMKRFGDLEVAKILEEDNNISNFESKERVIVSRKGCETKKLVPIAKKLTCTMIDVCITCLQETKSLKVYAPVAYSVIIQENKFVSFLNKSETTMHITVLEEGYEFDLNPCNETMKSIPTCLLGYIEGTDEWKKEVNERDVPNFEECKREFSEVGDGWVTFITKNQNKISILVNSICVEYYIL</sequence>
<name>A0A4T0X3G2_9ASCO</name>
<dbReference type="AlphaFoldDB" id="A0A4T0X3G2"/>
<proteinExistence type="predicted"/>
<keyword evidence="2" id="KW-1185">Reference proteome</keyword>